<dbReference type="Proteomes" id="UP001319865">
    <property type="component" value="Chromosome"/>
</dbReference>
<proteinExistence type="predicted"/>
<dbReference type="InterPro" id="IPR036641">
    <property type="entry name" value="HPT_dom_sf"/>
</dbReference>
<reference evidence="1 2" key="2">
    <citation type="journal article" date="2022" name="Microorganisms">
        <title>Complete Genome Sequences of Two Flavobacterium ammonificans Strains and a Flavobacterium ammoniigenes Strain of Ammonifying Bacterioplankton Isolated from Surface River Water.</title>
        <authorList>
            <person name="Suda W."/>
            <person name="Ogata Y."/>
            <person name="Shindo C."/>
            <person name="Watanabe K."/>
        </authorList>
    </citation>
    <scope>NUCLEOTIDE SEQUENCE [LARGE SCALE GENOMIC DNA]</scope>
    <source>
        <strain evidence="1 2">GENT11</strain>
    </source>
</reference>
<gene>
    <name evidence="1" type="ORF">GENT11_18810</name>
</gene>
<dbReference type="EMBL" id="AP025183">
    <property type="protein sequence ID" value="BDB53569.1"/>
    <property type="molecule type" value="Genomic_DNA"/>
</dbReference>
<evidence type="ECO:0000313" key="2">
    <source>
        <dbReference type="Proteomes" id="UP001319865"/>
    </source>
</evidence>
<protein>
    <submittedName>
        <fullName evidence="1">Phosphotransfer protein</fullName>
    </submittedName>
</protein>
<dbReference type="RefSeq" id="WP_229329862.1">
    <property type="nucleotide sequence ID" value="NZ_AP025183.1"/>
</dbReference>
<organism evidence="1 2">
    <name type="scientific">Flavobacterium ammonificans</name>
    <dbReference type="NCBI Taxonomy" id="1751056"/>
    <lineage>
        <taxon>Bacteria</taxon>
        <taxon>Pseudomonadati</taxon>
        <taxon>Bacteroidota</taxon>
        <taxon>Flavobacteriia</taxon>
        <taxon>Flavobacteriales</taxon>
        <taxon>Flavobacteriaceae</taxon>
        <taxon>Flavobacterium</taxon>
    </lineage>
</organism>
<dbReference type="SUPFAM" id="SSF47226">
    <property type="entry name" value="Histidine-containing phosphotransfer domain, HPT domain"/>
    <property type="match status" value="1"/>
</dbReference>
<reference evidence="1 2" key="1">
    <citation type="journal article" date="2022" name="Int. J. Syst. Evol. Microbiol.">
        <title>Flavobacterium ammonificans sp. nov. and Flavobacterium ammoniigenes sp. nov., ammonifying bacteria isolated from surface river water.</title>
        <authorList>
            <person name="Watanabe K."/>
            <person name="Kitamura T."/>
            <person name="Ogata Y."/>
            <person name="Shindo C."/>
            <person name="Suda W."/>
        </authorList>
    </citation>
    <scope>NUCLEOTIDE SEQUENCE [LARGE SCALE GENOMIC DNA]</scope>
    <source>
        <strain evidence="1 2">GENT11</strain>
    </source>
</reference>
<accession>A0ABM7V0W6</accession>
<sequence length="114" mass="13133">MALHYNLSKVYQLSDNDSEFVNQILVLFVNEIPKDLLEIKTGIYSELHKEVFAYALKIKPTLDLLGMHVAFEEMVLIEAWAKAEGNTKNIKETYKSVKSQVKDAIKEIKKDFNL</sequence>
<dbReference type="Gene3D" id="1.20.120.160">
    <property type="entry name" value="HPT domain"/>
    <property type="match status" value="1"/>
</dbReference>
<name>A0ABM7V0W6_9FLAO</name>
<keyword evidence="2" id="KW-1185">Reference proteome</keyword>
<evidence type="ECO:0000313" key="1">
    <source>
        <dbReference type="EMBL" id="BDB53569.1"/>
    </source>
</evidence>